<protein>
    <submittedName>
        <fullName evidence="1">Uncharacterized protein</fullName>
    </submittedName>
</protein>
<accession>A0A6A6EYQ7</accession>
<keyword evidence="2" id="KW-1185">Reference proteome</keyword>
<reference evidence="1" key="1">
    <citation type="journal article" date="2020" name="Stud. Mycol.">
        <title>101 Dothideomycetes genomes: a test case for predicting lifestyles and emergence of pathogens.</title>
        <authorList>
            <person name="Haridas S."/>
            <person name="Albert R."/>
            <person name="Binder M."/>
            <person name="Bloem J."/>
            <person name="Labutti K."/>
            <person name="Salamov A."/>
            <person name="Andreopoulos B."/>
            <person name="Baker S."/>
            <person name="Barry K."/>
            <person name="Bills G."/>
            <person name="Bluhm B."/>
            <person name="Cannon C."/>
            <person name="Castanera R."/>
            <person name="Culley D."/>
            <person name="Daum C."/>
            <person name="Ezra D."/>
            <person name="Gonzalez J."/>
            <person name="Henrissat B."/>
            <person name="Kuo A."/>
            <person name="Liang C."/>
            <person name="Lipzen A."/>
            <person name="Lutzoni F."/>
            <person name="Magnuson J."/>
            <person name="Mondo S."/>
            <person name="Nolan M."/>
            <person name="Ohm R."/>
            <person name="Pangilinan J."/>
            <person name="Park H.-J."/>
            <person name="Ramirez L."/>
            <person name="Alfaro M."/>
            <person name="Sun H."/>
            <person name="Tritt A."/>
            <person name="Yoshinaga Y."/>
            <person name="Zwiers L.-H."/>
            <person name="Turgeon B."/>
            <person name="Goodwin S."/>
            <person name="Spatafora J."/>
            <person name="Crous P."/>
            <person name="Grigoriev I."/>
        </authorList>
    </citation>
    <scope>NUCLEOTIDE SEQUENCE</scope>
    <source>
        <strain evidence="1">SCOH1-5</strain>
    </source>
</reference>
<feature type="non-terminal residue" evidence="1">
    <location>
        <position position="1"/>
    </location>
</feature>
<evidence type="ECO:0000313" key="1">
    <source>
        <dbReference type="EMBL" id="KAF2206120.1"/>
    </source>
</evidence>
<dbReference type="Proteomes" id="UP000799539">
    <property type="component" value="Unassembled WGS sequence"/>
</dbReference>
<evidence type="ECO:0000313" key="2">
    <source>
        <dbReference type="Proteomes" id="UP000799539"/>
    </source>
</evidence>
<dbReference type="EMBL" id="ML993133">
    <property type="protein sequence ID" value="KAF2206120.1"/>
    <property type="molecule type" value="Genomic_DNA"/>
</dbReference>
<sequence>VEAVLAVLEPALEAPGSSLGLLPARSSHLNRYSLSSMRRFLSLFRPYSLRRFVGALLQENPIL</sequence>
<proteinExistence type="predicted"/>
<gene>
    <name evidence="1" type="ORF">CERZMDRAFT_92013</name>
</gene>
<dbReference type="AlphaFoldDB" id="A0A6A6EYQ7"/>
<organism evidence="1 2">
    <name type="scientific">Cercospora zeae-maydis SCOH1-5</name>
    <dbReference type="NCBI Taxonomy" id="717836"/>
    <lineage>
        <taxon>Eukaryota</taxon>
        <taxon>Fungi</taxon>
        <taxon>Dikarya</taxon>
        <taxon>Ascomycota</taxon>
        <taxon>Pezizomycotina</taxon>
        <taxon>Dothideomycetes</taxon>
        <taxon>Dothideomycetidae</taxon>
        <taxon>Mycosphaerellales</taxon>
        <taxon>Mycosphaerellaceae</taxon>
        <taxon>Cercospora</taxon>
    </lineage>
</organism>
<name>A0A6A6EYQ7_9PEZI</name>